<keyword evidence="2" id="KW-1185">Reference proteome</keyword>
<organism evidence="1">
    <name type="scientific">Tuwongella immobilis</name>
    <dbReference type="NCBI Taxonomy" id="692036"/>
    <lineage>
        <taxon>Bacteria</taxon>
        <taxon>Pseudomonadati</taxon>
        <taxon>Planctomycetota</taxon>
        <taxon>Planctomycetia</taxon>
        <taxon>Gemmatales</taxon>
        <taxon>Gemmataceae</taxon>
        <taxon>Tuwongella</taxon>
    </lineage>
</organism>
<dbReference type="RefSeq" id="WP_162660080.1">
    <property type="nucleotide sequence ID" value="NZ_LR593887.1"/>
</dbReference>
<name>A0A6C2YTW3_9BACT</name>
<evidence type="ECO:0000313" key="2">
    <source>
        <dbReference type="Proteomes" id="UP000464378"/>
    </source>
</evidence>
<dbReference type="EMBL" id="LR593887">
    <property type="protein sequence ID" value="VTS07516.1"/>
    <property type="molecule type" value="Genomic_DNA"/>
</dbReference>
<reference evidence="1" key="1">
    <citation type="submission" date="2019-04" db="EMBL/GenBank/DDBJ databases">
        <authorList>
            <consortium name="Science for Life Laboratories"/>
        </authorList>
    </citation>
    <scope>NUCLEOTIDE SEQUENCE</scope>
    <source>
        <strain evidence="1">MBLW1</strain>
    </source>
</reference>
<dbReference type="InParanoid" id="A0A6C2YTW3"/>
<dbReference type="AlphaFoldDB" id="A0A6C2YTW3"/>
<accession>A0A6C2YTW3</accession>
<proteinExistence type="predicted"/>
<dbReference type="KEGG" id="tim:GMBLW1_41130"/>
<sequence>MEHVASTAQTASVACVATQSSEYDSSLSREEIELLAARRDWFQNAYFNRALTWWAESSLKLGRCLCVAEAARPTVCLGRFHLSDLESITDADDFQLRIITGDFDPHNA</sequence>
<dbReference type="EMBL" id="LR586016">
    <property type="protein sequence ID" value="VIP05080.1"/>
    <property type="molecule type" value="Genomic_DNA"/>
</dbReference>
<protein>
    <submittedName>
        <fullName evidence="1">Uncharacterized protein</fullName>
    </submittedName>
</protein>
<gene>
    <name evidence="1" type="ORF">GMBLW1_41130</name>
</gene>
<dbReference type="Proteomes" id="UP000464378">
    <property type="component" value="Chromosome"/>
</dbReference>
<evidence type="ECO:0000313" key="1">
    <source>
        <dbReference type="EMBL" id="VIP05080.1"/>
    </source>
</evidence>